<dbReference type="KEGG" id="psw:LK03_10660"/>
<dbReference type="Proteomes" id="UP000029493">
    <property type="component" value="Chromosome"/>
</dbReference>
<accession>A0A089WT88</accession>
<protein>
    <submittedName>
        <fullName evidence="1">Uncharacterized protein</fullName>
    </submittedName>
</protein>
<dbReference type="EMBL" id="CP009455">
    <property type="protein sequence ID" value="AIR89722.1"/>
    <property type="molecule type" value="Genomic_DNA"/>
</dbReference>
<dbReference type="eggNOG" id="ENOG50330Q4">
    <property type="taxonomic scope" value="Bacteria"/>
</dbReference>
<keyword evidence="2" id="KW-1185">Reference proteome</keyword>
<dbReference type="RefSeq" id="WP_038412294.1">
    <property type="nucleotide sequence ID" value="NZ_CP009455.1"/>
</dbReference>
<organism evidence="1 2">
    <name type="scientific">Pseudomonas cremoricolorata</name>
    <dbReference type="NCBI Taxonomy" id="157783"/>
    <lineage>
        <taxon>Bacteria</taxon>
        <taxon>Pseudomonadati</taxon>
        <taxon>Pseudomonadota</taxon>
        <taxon>Gammaproteobacteria</taxon>
        <taxon>Pseudomonadales</taxon>
        <taxon>Pseudomonadaceae</taxon>
        <taxon>Pseudomonas</taxon>
    </lineage>
</organism>
<evidence type="ECO:0000313" key="1">
    <source>
        <dbReference type="EMBL" id="AIR89722.1"/>
    </source>
</evidence>
<proteinExistence type="predicted"/>
<reference evidence="1 2" key="1">
    <citation type="submission" date="2014-09" db="EMBL/GenBank/DDBJ databases">
        <authorList>
            <person name="Chan K.-G."/>
        </authorList>
    </citation>
    <scope>NUCLEOTIDE SEQUENCE [LARGE SCALE GENOMIC DNA]</scope>
    <source>
        <strain evidence="1 2">ND07</strain>
    </source>
</reference>
<sequence length="99" mass="10897">MCGLCGLIGEDAHWSDPIDSSLPGRRERLRRIAAINQVLTPFRLKVSDVQGASYLLQGPTGKQGIASGLEQLWQVAEDILSRPLDPLDPRILEHLEARA</sequence>
<dbReference type="OrthoDB" id="2086168at2"/>
<dbReference type="STRING" id="157783.LK03_10660"/>
<evidence type="ECO:0000313" key="2">
    <source>
        <dbReference type="Proteomes" id="UP000029493"/>
    </source>
</evidence>
<name>A0A089WT88_9PSED</name>
<dbReference type="AlphaFoldDB" id="A0A089WT88"/>
<gene>
    <name evidence="1" type="ORF">LK03_10660</name>
</gene>